<dbReference type="GO" id="GO:0000725">
    <property type="term" value="P:recombinational repair"/>
    <property type="evidence" value="ECO:0007669"/>
    <property type="project" value="TreeGrafter"/>
</dbReference>
<dbReference type="EMBL" id="BARV01023493">
    <property type="protein sequence ID" value="GAI37375.1"/>
    <property type="molecule type" value="Genomic_DNA"/>
</dbReference>
<dbReference type="PRINTS" id="PR01874">
    <property type="entry name" value="DNAREPAIRADA"/>
</dbReference>
<dbReference type="Gene3D" id="3.30.230.10">
    <property type="match status" value="1"/>
</dbReference>
<dbReference type="PANTHER" id="PTHR32472">
    <property type="entry name" value="DNA REPAIR PROTEIN RADA"/>
    <property type="match status" value="1"/>
</dbReference>
<dbReference type="Pfam" id="PF13541">
    <property type="entry name" value="ChlI"/>
    <property type="match status" value="1"/>
</dbReference>
<proteinExistence type="predicted"/>
<evidence type="ECO:0008006" key="2">
    <source>
        <dbReference type="Google" id="ProtNLM"/>
    </source>
</evidence>
<reference evidence="1" key="1">
    <citation type="journal article" date="2014" name="Front. Microbiol.">
        <title>High frequency of phylogenetically diverse reductive dehalogenase-homologous genes in deep subseafloor sedimentary metagenomes.</title>
        <authorList>
            <person name="Kawai M."/>
            <person name="Futagami T."/>
            <person name="Toyoda A."/>
            <person name="Takaki Y."/>
            <person name="Nishi S."/>
            <person name="Hori S."/>
            <person name="Arai W."/>
            <person name="Tsubouchi T."/>
            <person name="Morono Y."/>
            <person name="Uchiyama I."/>
            <person name="Ito T."/>
            <person name="Fujiyama A."/>
            <person name="Inagaki F."/>
            <person name="Takami H."/>
        </authorList>
    </citation>
    <scope>NUCLEOTIDE SEQUENCE</scope>
    <source>
        <strain evidence="1">Expedition CK06-06</strain>
    </source>
</reference>
<evidence type="ECO:0000313" key="1">
    <source>
        <dbReference type="EMBL" id="GAI37375.1"/>
    </source>
</evidence>
<dbReference type="SUPFAM" id="SSF54211">
    <property type="entry name" value="Ribosomal protein S5 domain 2-like"/>
    <property type="match status" value="1"/>
</dbReference>
<gene>
    <name evidence="1" type="ORF">S06H3_38532</name>
</gene>
<feature type="non-terminal residue" evidence="1">
    <location>
        <position position="1"/>
    </location>
</feature>
<name>X1PEC6_9ZZZZ</name>
<feature type="non-terminal residue" evidence="1">
    <location>
        <position position="269"/>
    </location>
</feature>
<dbReference type="AlphaFoldDB" id="X1PEC6"/>
<dbReference type="InterPro" id="IPR014721">
    <property type="entry name" value="Ribsml_uS5_D2-typ_fold_subgr"/>
</dbReference>
<dbReference type="PANTHER" id="PTHR32472:SF10">
    <property type="entry name" value="DNA REPAIR PROTEIN RADA-LIKE PROTEIN"/>
    <property type="match status" value="1"/>
</dbReference>
<dbReference type="GO" id="GO:0005829">
    <property type="term" value="C:cytosol"/>
    <property type="evidence" value="ECO:0007669"/>
    <property type="project" value="TreeGrafter"/>
</dbReference>
<dbReference type="InterPro" id="IPR027417">
    <property type="entry name" value="P-loop_NTPase"/>
</dbReference>
<protein>
    <recommendedName>
        <fullName evidence="2">DNA repair protein RadA</fullName>
    </recommendedName>
</protein>
<comment type="caution">
    <text evidence="1">The sequence shown here is derived from an EMBL/GenBank/DDBJ whole genome shotgun (WGS) entry which is preliminary data.</text>
</comment>
<accession>X1PEC6</accession>
<sequence>TPGNLAQIRECTQRLMHWVKQNNVPLFIAGHVTKDGSIAGPGALEHIVDVVLYLEGEPFGSYRVLRGVKNRFGSTNEVGIFEMGQGGLVEVENPSQVFLSQHNDAAIGSIVVPTLEGSRPLLVEIQALTTPASFGPPRRIANGIDFNRLLLISAVLTKRARLKLSNQDIIVNVTGGLKVSEPAVDLGIASAIASSFYDSKPLPGLVVLGELGLNGELRAVPQVERRVTEAIRLGFKSCLLPKTPSQLAVDHAAIQLIEAGSVAKGEFRP</sequence>
<dbReference type="InterPro" id="IPR020568">
    <property type="entry name" value="Ribosomal_Su5_D2-typ_SF"/>
</dbReference>
<dbReference type="Gene3D" id="3.40.50.300">
    <property type="entry name" value="P-loop containing nucleotide triphosphate hydrolases"/>
    <property type="match status" value="1"/>
</dbReference>
<dbReference type="SUPFAM" id="SSF52540">
    <property type="entry name" value="P-loop containing nucleoside triphosphate hydrolases"/>
    <property type="match status" value="1"/>
</dbReference>
<organism evidence="1">
    <name type="scientific">marine sediment metagenome</name>
    <dbReference type="NCBI Taxonomy" id="412755"/>
    <lineage>
        <taxon>unclassified sequences</taxon>
        <taxon>metagenomes</taxon>
        <taxon>ecological metagenomes</taxon>
    </lineage>
</organism>